<evidence type="ECO:0000313" key="3">
    <source>
        <dbReference type="WBParaSite" id="nOo.2.0.1.t11494-RA"/>
    </source>
</evidence>
<dbReference type="AlphaFoldDB" id="A0A182ETL7"/>
<organism evidence="3">
    <name type="scientific">Onchocerca ochengi</name>
    <name type="common">Filarial nematode worm</name>
    <dbReference type="NCBI Taxonomy" id="42157"/>
    <lineage>
        <taxon>Eukaryota</taxon>
        <taxon>Metazoa</taxon>
        <taxon>Ecdysozoa</taxon>
        <taxon>Nematoda</taxon>
        <taxon>Chromadorea</taxon>
        <taxon>Rhabditida</taxon>
        <taxon>Spirurina</taxon>
        <taxon>Spiruromorpha</taxon>
        <taxon>Filarioidea</taxon>
        <taxon>Onchocercidae</taxon>
        <taxon>Onchocerca</taxon>
    </lineage>
</organism>
<evidence type="ECO:0000313" key="2">
    <source>
        <dbReference type="Proteomes" id="UP000271087"/>
    </source>
</evidence>
<reference evidence="3" key="1">
    <citation type="submission" date="2016-06" db="UniProtKB">
        <authorList>
            <consortium name="WormBaseParasite"/>
        </authorList>
    </citation>
    <scope>IDENTIFICATION</scope>
</reference>
<dbReference type="Proteomes" id="UP000271087">
    <property type="component" value="Unassembled WGS sequence"/>
</dbReference>
<dbReference type="WBParaSite" id="nOo.2.0.1.t11494-RA">
    <property type="protein sequence ID" value="nOo.2.0.1.t11494-RA"/>
    <property type="gene ID" value="nOo.2.0.1.g11494"/>
</dbReference>
<protein>
    <submittedName>
        <fullName evidence="3">Gag protein</fullName>
    </submittedName>
</protein>
<reference evidence="1 2" key="2">
    <citation type="submission" date="2018-08" db="EMBL/GenBank/DDBJ databases">
        <authorList>
            <person name="Laetsch R D."/>
            <person name="Stevens L."/>
            <person name="Kumar S."/>
            <person name="Blaxter L. M."/>
        </authorList>
    </citation>
    <scope>NUCLEOTIDE SEQUENCE [LARGE SCALE GENOMIC DNA]</scope>
</reference>
<keyword evidence="2" id="KW-1185">Reference proteome</keyword>
<accession>A0A182ETL7</accession>
<gene>
    <name evidence="1" type="ORF">NOO_LOCUS11494</name>
</gene>
<sequence>MKQLRLQTAGSTSHSSWKEIASLIRGSRIPPAIDIQSAELEILAQKQEATHPIANQQRQQVFWEQMTQQGEEIAEQLEYGINKSAEPIHDRLPNLAEHWKLITICPKKHHIYSYGNGKNTTVTQRIIKVIGMVQQSEVAEPYVPCLLLPEKINLLQSGVSE</sequence>
<name>A0A182ETL7_ONCOC</name>
<evidence type="ECO:0000313" key="1">
    <source>
        <dbReference type="EMBL" id="VDM96257.1"/>
    </source>
</evidence>
<proteinExistence type="predicted"/>
<dbReference type="EMBL" id="UYRW01008089">
    <property type="protein sequence ID" value="VDM96257.1"/>
    <property type="molecule type" value="Genomic_DNA"/>
</dbReference>